<evidence type="ECO:0000256" key="3">
    <source>
        <dbReference type="ARBA" id="ARBA00023237"/>
    </source>
</evidence>
<dbReference type="PRINTS" id="PR01021">
    <property type="entry name" value="OMPADOMAIN"/>
</dbReference>
<feature type="transmembrane region" description="Helical" evidence="5">
    <location>
        <begin position="165"/>
        <end position="183"/>
    </location>
</feature>
<evidence type="ECO:0000313" key="7">
    <source>
        <dbReference type="EMBL" id="OTG65985.1"/>
    </source>
</evidence>
<dbReference type="STRING" id="1977882.B9T28_07245"/>
<dbReference type="PROSITE" id="PS51123">
    <property type="entry name" value="OMPA_2"/>
    <property type="match status" value="1"/>
</dbReference>
<keyword evidence="3" id="KW-0998">Cell outer membrane</keyword>
<dbReference type="OrthoDB" id="9782229at2"/>
<dbReference type="CDD" id="cd07185">
    <property type="entry name" value="OmpA_C-like"/>
    <property type="match status" value="1"/>
</dbReference>
<comment type="caution">
    <text evidence="7">The sequence shown here is derived from an EMBL/GenBank/DDBJ whole genome shotgun (WGS) entry which is preliminary data.</text>
</comment>
<evidence type="ECO:0000256" key="4">
    <source>
        <dbReference type="PROSITE-ProRule" id="PRU00473"/>
    </source>
</evidence>
<dbReference type="Pfam" id="PF00691">
    <property type="entry name" value="OmpA"/>
    <property type="match status" value="1"/>
</dbReference>
<dbReference type="InterPro" id="IPR036737">
    <property type="entry name" value="OmpA-like_sf"/>
</dbReference>
<feature type="domain" description="OmpA-like" evidence="6">
    <location>
        <begin position="356"/>
        <end position="473"/>
    </location>
</feature>
<dbReference type="InterPro" id="IPR006664">
    <property type="entry name" value="OMP_bac"/>
</dbReference>
<comment type="subcellular location">
    <subcellularLocation>
        <location evidence="1">Cell outer membrane</location>
    </subcellularLocation>
</comment>
<organism evidence="7 8">
    <name type="scientific">Acinetobacter silvestris</name>
    <dbReference type="NCBI Taxonomy" id="1977882"/>
    <lineage>
        <taxon>Bacteria</taxon>
        <taxon>Pseudomonadati</taxon>
        <taxon>Pseudomonadota</taxon>
        <taxon>Gammaproteobacteria</taxon>
        <taxon>Moraxellales</taxon>
        <taxon>Moraxellaceae</taxon>
        <taxon>Acinetobacter</taxon>
    </lineage>
</organism>
<evidence type="ECO:0000256" key="5">
    <source>
        <dbReference type="SAM" id="Phobius"/>
    </source>
</evidence>
<evidence type="ECO:0000256" key="2">
    <source>
        <dbReference type="ARBA" id="ARBA00023136"/>
    </source>
</evidence>
<dbReference type="Proteomes" id="UP000242765">
    <property type="component" value="Unassembled WGS sequence"/>
</dbReference>
<dbReference type="EMBL" id="NEGB01000003">
    <property type="protein sequence ID" value="OTG65985.1"/>
    <property type="molecule type" value="Genomic_DNA"/>
</dbReference>
<keyword evidence="2 4" id="KW-0472">Membrane</keyword>
<dbReference type="InterPro" id="IPR050330">
    <property type="entry name" value="Bact_OuterMem_StrucFunc"/>
</dbReference>
<sequence>MDLINILKEKVTPIVLKDTTSHITEKGNVLTTFYPFFLSLLKARPDLISTLQNSLNPRLVDIFHSNFAAKDHLLQAINLGLPQHELEATLNQSIAPTLGVLQDLAGSDKKQDILQLLEQNADSFTGLLPPWAKSIVGTVGLASVGTAASAIRQATPAATHKKSGFLLPIIALLILAAIAALLFKQCSHKPSTPTAGMMTESTSSSSTMAALQPAELHIATGVDGKVENCQALVGSQALLDQIKSQLSSIFGQAEICHASADQQFAGELTDQQAMEKVFAKIKGIPNVSLVWVGNQLTVQAPDLAQAQKLAEELKVLVPNMQVVASQSADASNSVAKGNAQAGQALASIQPDQANANDIVAALNLQVINFATGSSEIPAENKAILDKAASLLKQLPQAKLLVKGFTDNVGKPESNKALSHKRAQSVANYLTQQGVNVDQLTVIGLGQENPIADNSTKEGQFKNRRIEFEVVNTETTTTH</sequence>
<dbReference type="SUPFAM" id="SSF103088">
    <property type="entry name" value="OmpA-like"/>
    <property type="match status" value="1"/>
</dbReference>
<dbReference type="Gene3D" id="3.30.1330.60">
    <property type="entry name" value="OmpA-like domain"/>
    <property type="match status" value="1"/>
</dbReference>
<keyword evidence="5" id="KW-0812">Transmembrane</keyword>
<accession>A0A1Y3CLJ3</accession>
<dbReference type="RefSeq" id="WP_086203326.1">
    <property type="nucleotide sequence ID" value="NZ_NEGB01000003.1"/>
</dbReference>
<dbReference type="PANTHER" id="PTHR30329">
    <property type="entry name" value="STATOR ELEMENT OF FLAGELLAR MOTOR COMPLEX"/>
    <property type="match status" value="1"/>
</dbReference>
<dbReference type="AlphaFoldDB" id="A0A1Y3CLJ3"/>
<keyword evidence="5" id="KW-1133">Transmembrane helix</keyword>
<proteinExistence type="predicted"/>
<evidence type="ECO:0000256" key="1">
    <source>
        <dbReference type="ARBA" id="ARBA00004442"/>
    </source>
</evidence>
<dbReference type="PRINTS" id="PR01023">
    <property type="entry name" value="NAFLGMOTY"/>
</dbReference>
<protein>
    <recommendedName>
        <fullName evidence="6">OmpA-like domain-containing protein</fullName>
    </recommendedName>
</protein>
<dbReference type="InterPro" id="IPR006665">
    <property type="entry name" value="OmpA-like"/>
</dbReference>
<name>A0A1Y3CLJ3_9GAMM</name>
<dbReference type="PANTHER" id="PTHR30329:SF21">
    <property type="entry name" value="LIPOPROTEIN YIAD-RELATED"/>
    <property type="match status" value="1"/>
</dbReference>
<reference evidence="7 8" key="1">
    <citation type="submission" date="2017-04" db="EMBL/GenBank/DDBJ databases">
        <title>High diversity of culturable Acinetobacter species in natural soil and water ecosystems.</title>
        <authorList>
            <person name="Nemec A."/>
            <person name="Radolfova-Krizova L."/>
        </authorList>
    </citation>
    <scope>NUCLEOTIDE SEQUENCE [LARGE SCALE GENOMIC DNA]</scope>
    <source>
        <strain evidence="7 8">ANC 4999</strain>
    </source>
</reference>
<evidence type="ECO:0000313" key="8">
    <source>
        <dbReference type="Proteomes" id="UP000242765"/>
    </source>
</evidence>
<keyword evidence="8" id="KW-1185">Reference proteome</keyword>
<gene>
    <name evidence="7" type="ORF">B9T28_07245</name>
</gene>
<dbReference type="GO" id="GO:0009279">
    <property type="term" value="C:cell outer membrane"/>
    <property type="evidence" value="ECO:0007669"/>
    <property type="project" value="UniProtKB-SubCell"/>
</dbReference>
<evidence type="ECO:0000259" key="6">
    <source>
        <dbReference type="PROSITE" id="PS51123"/>
    </source>
</evidence>